<comment type="cofactor">
    <cofactor evidence="5">
        <name>Zn(2+)</name>
        <dbReference type="ChEBI" id="CHEBI:29105"/>
    </cofactor>
    <text evidence="5">Binds 2 Zn(2+) ions per subunit.</text>
</comment>
<keyword evidence="8" id="KW-1185">Reference proteome</keyword>
<gene>
    <name evidence="7" type="ORF">Zmor_026419</name>
</gene>
<reference evidence="7" key="1">
    <citation type="journal article" date="2023" name="G3 (Bethesda)">
        <title>Whole genome assemblies of Zophobas morio and Tenebrio molitor.</title>
        <authorList>
            <person name="Kaur S."/>
            <person name="Stinson S.A."/>
            <person name="diCenzo G.C."/>
        </authorList>
    </citation>
    <scope>NUCLEOTIDE SEQUENCE</scope>
    <source>
        <strain evidence="7">QUZm001</strain>
    </source>
</reference>
<dbReference type="Proteomes" id="UP001168821">
    <property type="component" value="Unassembled WGS sequence"/>
</dbReference>
<comment type="caution">
    <text evidence="7">The sequence shown here is derived from an EMBL/GenBank/DDBJ whole genome shotgun (WGS) entry which is preliminary data.</text>
</comment>
<feature type="domain" description="Peptidase M20 dimerisation" evidence="6">
    <location>
        <begin position="247"/>
        <end position="300"/>
    </location>
</feature>
<dbReference type="PIRSF" id="PIRSF036696">
    <property type="entry name" value="ACY-1"/>
    <property type="match status" value="1"/>
</dbReference>
<dbReference type="GO" id="GO:0005737">
    <property type="term" value="C:cytoplasm"/>
    <property type="evidence" value="ECO:0007669"/>
    <property type="project" value="InterPro"/>
</dbReference>
<dbReference type="Gene3D" id="1.10.150.900">
    <property type="match status" value="1"/>
</dbReference>
<sequence length="402" mass="46132">MSVHINTENDDIAVNNFRTYLQIRTTQPDVDYASCVAFLRLQARQLQLSMQVIDTVPDKPIVLMTWTGLEPDLPAILLNSHMDMTKIIKEWRHDPFSAYLDTNDQKIYARGAQDSKCVGIQYLEAVRRLKISGRLLNRTIYITFMPDAEVGGLEGMYRFVRTEQFGKLNIGYALDAGRPSPNYDIAVFTGEKCFWNLRIRCSGNLGDGSLILANTAGEKMTGVLKKFFTFRTAEMQKLIDNPEWTLADVVTMNLTKIEGGPQRNMLKSEFVLTFDCRIPLGTEDTEEVHETMLQWCRDVADDVSIQYLVREEQIPPTETDDKYWEVLKKEVEDFGLDIHCETFPGRTDSRHLREMGIPVVGFSPIPFTPVHLHENNEHIETLYFLKGIKIYYNILIQMGNLP</sequence>
<protein>
    <recommendedName>
        <fullName evidence="6">Peptidase M20 dimerisation domain-containing protein</fullName>
    </recommendedName>
</protein>
<feature type="binding site" evidence="5">
    <location>
        <position position="114"/>
    </location>
    <ligand>
        <name>Zn(2+)</name>
        <dbReference type="ChEBI" id="CHEBI:29105"/>
        <label>2</label>
    </ligand>
</feature>
<dbReference type="GO" id="GO:0006520">
    <property type="term" value="P:amino acid metabolic process"/>
    <property type="evidence" value="ECO:0007669"/>
    <property type="project" value="InterPro"/>
</dbReference>
<dbReference type="InterPro" id="IPR036264">
    <property type="entry name" value="Bact_exopeptidase_dim_dom"/>
</dbReference>
<dbReference type="PANTHER" id="PTHR45892:SF1">
    <property type="entry name" value="AMINOACYLASE-1"/>
    <property type="match status" value="1"/>
</dbReference>
<organism evidence="7 8">
    <name type="scientific">Zophobas morio</name>
    <dbReference type="NCBI Taxonomy" id="2755281"/>
    <lineage>
        <taxon>Eukaryota</taxon>
        <taxon>Metazoa</taxon>
        <taxon>Ecdysozoa</taxon>
        <taxon>Arthropoda</taxon>
        <taxon>Hexapoda</taxon>
        <taxon>Insecta</taxon>
        <taxon>Pterygota</taxon>
        <taxon>Neoptera</taxon>
        <taxon>Endopterygota</taxon>
        <taxon>Coleoptera</taxon>
        <taxon>Polyphaga</taxon>
        <taxon>Cucujiformia</taxon>
        <taxon>Tenebrionidae</taxon>
        <taxon>Zophobas</taxon>
    </lineage>
</organism>
<evidence type="ECO:0000259" key="6">
    <source>
        <dbReference type="Pfam" id="PF07687"/>
    </source>
</evidence>
<keyword evidence="2 5" id="KW-0479">Metal-binding</keyword>
<evidence type="ECO:0000256" key="4">
    <source>
        <dbReference type="PIRSR" id="PIRSR036696-1"/>
    </source>
</evidence>
<dbReference type="SUPFAM" id="SSF55031">
    <property type="entry name" value="Bacterial exopeptidase dimerisation domain"/>
    <property type="match status" value="1"/>
</dbReference>
<evidence type="ECO:0000256" key="2">
    <source>
        <dbReference type="ARBA" id="ARBA00022723"/>
    </source>
</evidence>
<feature type="binding site" evidence="5">
    <location>
        <position position="373"/>
    </location>
    <ligand>
        <name>Zn(2+)</name>
        <dbReference type="ChEBI" id="CHEBI:29105"/>
        <label>2</label>
    </ligand>
</feature>
<dbReference type="InterPro" id="IPR002933">
    <property type="entry name" value="Peptidase_M20"/>
</dbReference>
<dbReference type="InterPro" id="IPR011650">
    <property type="entry name" value="Peptidase_M20_dimer"/>
</dbReference>
<feature type="binding site" evidence="5">
    <location>
        <position position="81"/>
    </location>
    <ligand>
        <name>Zn(2+)</name>
        <dbReference type="ChEBI" id="CHEBI:29105"/>
        <label>1</label>
    </ligand>
</feature>
<dbReference type="NCBIfam" id="TIGR01880">
    <property type="entry name" value="Ac-peptdase-euk"/>
    <property type="match status" value="1"/>
</dbReference>
<dbReference type="GO" id="GO:0004046">
    <property type="term" value="F:aminoacylase activity"/>
    <property type="evidence" value="ECO:0007669"/>
    <property type="project" value="InterPro"/>
</dbReference>
<dbReference type="AlphaFoldDB" id="A0AA38HUB3"/>
<feature type="active site" evidence="4">
    <location>
        <position position="83"/>
    </location>
</feature>
<dbReference type="Pfam" id="PF01546">
    <property type="entry name" value="Peptidase_M20"/>
    <property type="match status" value="1"/>
</dbReference>
<accession>A0AA38HUB3</accession>
<keyword evidence="1" id="KW-0963">Cytoplasm</keyword>
<dbReference type="Gene3D" id="3.30.70.360">
    <property type="match status" value="1"/>
</dbReference>
<feature type="binding site" evidence="5">
    <location>
        <position position="114"/>
    </location>
    <ligand>
        <name>Zn(2+)</name>
        <dbReference type="ChEBI" id="CHEBI:29105"/>
        <label>1</label>
    </ligand>
</feature>
<keyword evidence="3 5" id="KW-0862">Zinc</keyword>
<name>A0AA38HUB3_9CUCU</name>
<dbReference type="Pfam" id="PF07687">
    <property type="entry name" value="M20_dimer"/>
    <property type="match status" value="1"/>
</dbReference>
<dbReference type="InterPro" id="IPR052083">
    <property type="entry name" value="Aminoacylase-1_M20A"/>
</dbReference>
<dbReference type="GO" id="GO:0046872">
    <property type="term" value="F:metal ion binding"/>
    <property type="evidence" value="ECO:0007669"/>
    <property type="project" value="UniProtKB-KW"/>
</dbReference>
<evidence type="ECO:0000313" key="7">
    <source>
        <dbReference type="EMBL" id="KAJ3643725.1"/>
    </source>
</evidence>
<dbReference type="SUPFAM" id="SSF53187">
    <property type="entry name" value="Zn-dependent exopeptidases"/>
    <property type="match status" value="1"/>
</dbReference>
<evidence type="ECO:0000256" key="5">
    <source>
        <dbReference type="PIRSR" id="PIRSR036696-2"/>
    </source>
</evidence>
<dbReference type="EMBL" id="JALNTZ010000008">
    <property type="protein sequence ID" value="KAJ3643725.1"/>
    <property type="molecule type" value="Genomic_DNA"/>
</dbReference>
<evidence type="ECO:0000256" key="1">
    <source>
        <dbReference type="ARBA" id="ARBA00022490"/>
    </source>
</evidence>
<evidence type="ECO:0000313" key="8">
    <source>
        <dbReference type="Proteomes" id="UP001168821"/>
    </source>
</evidence>
<feature type="binding site" evidence="5">
    <location>
        <position position="149"/>
    </location>
    <ligand>
        <name>Zn(2+)</name>
        <dbReference type="ChEBI" id="CHEBI:29105"/>
        <label>2</label>
    </ligand>
</feature>
<dbReference type="Gene3D" id="3.40.630.10">
    <property type="entry name" value="Zn peptidases"/>
    <property type="match status" value="1"/>
</dbReference>
<dbReference type="PANTHER" id="PTHR45892">
    <property type="entry name" value="AMINOACYLASE-1"/>
    <property type="match status" value="1"/>
</dbReference>
<evidence type="ECO:0000256" key="3">
    <source>
        <dbReference type="ARBA" id="ARBA00022833"/>
    </source>
</evidence>
<proteinExistence type="predicted"/>
<dbReference type="InterPro" id="IPR010159">
    <property type="entry name" value="N-acyl_aa_amidohydrolase"/>
</dbReference>